<sequence length="367" mass="39000">MRTLKIYYNQTFNVQSHLDMALNTLLKALAGSLFLSTTVLASDVSNSSQNVVPNTMDHESVDPAQVQHYKSLLDELSQAPTSTPATQVDPSVLDNYFKWTDVVDVSDSANTCPTSCYACAAGCNPACCAGRNITQPESTPPTSSNPDPDTNSPSLGGSRPHPLACPCYCAPGCPANIQAICCVTGGARKDADTQQPLGETGSEKFHPRGLPLPETCPCYCAPDCPPNIQAICCVTGGAKVVEKEGPTNGLVMQTASGDPVSVLAAVNLTVEQSFITLDLVRGLERTSEIEYVKKDGAEGHFEIVLDVVAGEKTVKQAFQVINGSKLWEREQILLGLLFVARIDALSVKEDVLKEVAGLPILTGTRAE</sequence>
<dbReference type="EMBL" id="JAVRRF010000020">
    <property type="protein sequence ID" value="KAK5055472.1"/>
    <property type="molecule type" value="Genomic_DNA"/>
</dbReference>
<dbReference type="Proteomes" id="UP001345691">
    <property type="component" value="Unassembled WGS sequence"/>
</dbReference>
<name>A0ABR0J304_9EURO</name>
<feature type="region of interest" description="Disordered" evidence="1">
    <location>
        <begin position="137"/>
        <end position="157"/>
    </location>
</feature>
<evidence type="ECO:0000313" key="3">
    <source>
        <dbReference type="Proteomes" id="UP001345691"/>
    </source>
</evidence>
<gene>
    <name evidence="2" type="ORF">LTR69_008305</name>
</gene>
<comment type="caution">
    <text evidence="2">The sequence shown here is derived from an EMBL/GenBank/DDBJ whole genome shotgun (WGS) entry which is preliminary data.</text>
</comment>
<evidence type="ECO:0000313" key="2">
    <source>
        <dbReference type="EMBL" id="KAK5055472.1"/>
    </source>
</evidence>
<proteinExistence type="predicted"/>
<keyword evidence="3" id="KW-1185">Reference proteome</keyword>
<accession>A0ABR0J304</accession>
<protein>
    <submittedName>
        <fullName evidence="2">Uncharacterized protein</fullName>
    </submittedName>
</protein>
<reference evidence="2 3" key="1">
    <citation type="submission" date="2023-08" db="EMBL/GenBank/DDBJ databases">
        <title>Black Yeasts Isolated from many extreme environments.</title>
        <authorList>
            <person name="Coleine C."/>
            <person name="Stajich J.E."/>
            <person name="Selbmann L."/>
        </authorList>
    </citation>
    <scope>NUCLEOTIDE SEQUENCE [LARGE SCALE GENOMIC DNA]</scope>
    <source>
        <strain evidence="2 3">CCFEE 6328</strain>
    </source>
</reference>
<organism evidence="2 3">
    <name type="scientific">Exophiala sideris</name>
    <dbReference type="NCBI Taxonomy" id="1016849"/>
    <lineage>
        <taxon>Eukaryota</taxon>
        <taxon>Fungi</taxon>
        <taxon>Dikarya</taxon>
        <taxon>Ascomycota</taxon>
        <taxon>Pezizomycotina</taxon>
        <taxon>Eurotiomycetes</taxon>
        <taxon>Chaetothyriomycetidae</taxon>
        <taxon>Chaetothyriales</taxon>
        <taxon>Herpotrichiellaceae</taxon>
        <taxon>Exophiala</taxon>
    </lineage>
</organism>
<evidence type="ECO:0000256" key="1">
    <source>
        <dbReference type="SAM" id="MobiDB-lite"/>
    </source>
</evidence>
<feature type="compositionally biased region" description="Low complexity" evidence="1">
    <location>
        <begin position="140"/>
        <end position="154"/>
    </location>
</feature>